<dbReference type="InterPro" id="IPR036787">
    <property type="entry name" value="T_IF-3_N_sf"/>
</dbReference>
<dbReference type="PANTHER" id="PTHR10938:SF0">
    <property type="entry name" value="TRANSLATION INITIATION FACTOR IF-3, MITOCHONDRIAL"/>
    <property type="match status" value="1"/>
</dbReference>
<dbReference type="PANTHER" id="PTHR10938">
    <property type="entry name" value="TRANSLATION INITIATION FACTOR IF-3"/>
    <property type="match status" value="1"/>
</dbReference>
<dbReference type="InterPro" id="IPR019814">
    <property type="entry name" value="Translation_initiation_fac_3_N"/>
</dbReference>
<keyword evidence="4" id="KW-1185">Reference proteome</keyword>
<feature type="domain" description="Translation initiation factor 3 N-terminal" evidence="2">
    <location>
        <begin position="81"/>
        <end position="150"/>
    </location>
</feature>
<dbReference type="EMBL" id="JAFJYH010000327">
    <property type="protein sequence ID" value="KAG4413229.1"/>
    <property type="molecule type" value="Genomic_DNA"/>
</dbReference>
<dbReference type="GO" id="GO:0005739">
    <property type="term" value="C:mitochondrion"/>
    <property type="evidence" value="ECO:0007669"/>
    <property type="project" value="TreeGrafter"/>
</dbReference>
<feature type="non-terminal residue" evidence="3">
    <location>
        <position position="176"/>
    </location>
</feature>
<dbReference type="InterPro" id="IPR001288">
    <property type="entry name" value="Translation_initiation_fac_3"/>
</dbReference>
<accession>A0A8H7T4D8</accession>
<gene>
    <name evidence="3" type="ORF">IFR04_013654</name>
</gene>
<evidence type="ECO:0000313" key="4">
    <source>
        <dbReference type="Proteomes" id="UP000664132"/>
    </source>
</evidence>
<evidence type="ECO:0000259" key="2">
    <source>
        <dbReference type="Pfam" id="PF05198"/>
    </source>
</evidence>
<dbReference type="SUPFAM" id="SSF54364">
    <property type="entry name" value="Translation initiation factor IF3, N-terminal domain"/>
    <property type="match status" value="1"/>
</dbReference>
<name>A0A8H7T4D8_9HELO</name>
<dbReference type="Proteomes" id="UP000664132">
    <property type="component" value="Unassembled WGS sequence"/>
</dbReference>
<dbReference type="GO" id="GO:0070124">
    <property type="term" value="P:mitochondrial translational initiation"/>
    <property type="evidence" value="ECO:0007669"/>
    <property type="project" value="TreeGrafter"/>
</dbReference>
<evidence type="ECO:0000256" key="1">
    <source>
        <dbReference type="SAM" id="MobiDB-lite"/>
    </source>
</evidence>
<dbReference type="GO" id="GO:0032790">
    <property type="term" value="P:ribosome disassembly"/>
    <property type="evidence" value="ECO:0007669"/>
    <property type="project" value="TreeGrafter"/>
</dbReference>
<sequence length="176" mass="19324">MRSSRCVFSSAAALHRVFVAPIELQSKLQVQVRQLSFRAASTPSPRSQPRSQPHTQCSAQLQQRRYVSLHVAEKSRLPRDDEIKAYSVTLVDENGKLTDPRPTSSILSTLDRKTTSLVVIVPGSPGVPPICKILNKQAMRLAEKAKLKAAKGTGVTQKTMELNWAIGKGDLGHRMG</sequence>
<dbReference type="Gene3D" id="3.10.20.80">
    <property type="entry name" value="Translation initiation factor 3 (IF-3), N-terminal domain"/>
    <property type="match status" value="1"/>
</dbReference>
<dbReference type="Pfam" id="PF05198">
    <property type="entry name" value="IF3_N"/>
    <property type="match status" value="1"/>
</dbReference>
<protein>
    <recommendedName>
        <fullName evidence="2">Translation initiation factor 3 N-terminal domain-containing protein</fullName>
    </recommendedName>
</protein>
<organism evidence="3 4">
    <name type="scientific">Cadophora malorum</name>
    <dbReference type="NCBI Taxonomy" id="108018"/>
    <lineage>
        <taxon>Eukaryota</taxon>
        <taxon>Fungi</taxon>
        <taxon>Dikarya</taxon>
        <taxon>Ascomycota</taxon>
        <taxon>Pezizomycotina</taxon>
        <taxon>Leotiomycetes</taxon>
        <taxon>Helotiales</taxon>
        <taxon>Ploettnerulaceae</taxon>
        <taxon>Cadophora</taxon>
    </lineage>
</organism>
<dbReference type="GO" id="GO:0003743">
    <property type="term" value="F:translation initiation factor activity"/>
    <property type="evidence" value="ECO:0007669"/>
    <property type="project" value="InterPro"/>
</dbReference>
<dbReference type="GO" id="GO:0043022">
    <property type="term" value="F:ribosome binding"/>
    <property type="evidence" value="ECO:0007669"/>
    <property type="project" value="TreeGrafter"/>
</dbReference>
<reference evidence="3" key="1">
    <citation type="submission" date="2021-02" db="EMBL/GenBank/DDBJ databases">
        <title>Genome sequence Cadophora malorum strain M34.</title>
        <authorList>
            <person name="Stefanovic E."/>
            <person name="Vu D."/>
            <person name="Scully C."/>
            <person name="Dijksterhuis J."/>
            <person name="Roader J."/>
            <person name="Houbraken J."/>
        </authorList>
    </citation>
    <scope>NUCLEOTIDE SEQUENCE</scope>
    <source>
        <strain evidence="3">M34</strain>
    </source>
</reference>
<comment type="caution">
    <text evidence="3">The sequence shown here is derived from an EMBL/GenBank/DDBJ whole genome shotgun (WGS) entry which is preliminary data.</text>
</comment>
<proteinExistence type="predicted"/>
<evidence type="ECO:0000313" key="3">
    <source>
        <dbReference type="EMBL" id="KAG4413229.1"/>
    </source>
</evidence>
<dbReference type="AlphaFoldDB" id="A0A8H7T4D8"/>
<feature type="region of interest" description="Disordered" evidence="1">
    <location>
        <begin position="39"/>
        <end position="59"/>
    </location>
</feature>
<feature type="compositionally biased region" description="Low complexity" evidence="1">
    <location>
        <begin position="39"/>
        <end position="56"/>
    </location>
</feature>
<dbReference type="OrthoDB" id="21573at2759"/>